<dbReference type="PIRSF" id="PIRSF031653">
    <property type="entry name" value="UCP031653"/>
    <property type="match status" value="1"/>
</dbReference>
<name>A0A917AB00_9STRE</name>
<organism evidence="2 3">
    <name type="scientific">Streptococcus himalayensis</name>
    <dbReference type="NCBI Taxonomy" id="1888195"/>
    <lineage>
        <taxon>Bacteria</taxon>
        <taxon>Bacillati</taxon>
        <taxon>Bacillota</taxon>
        <taxon>Bacilli</taxon>
        <taxon>Lactobacillales</taxon>
        <taxon>Streptococcaceae</taxon>
        <taxon>Streptococcus</taxon>
    </lineage>
</organism>
<dbReference type="Proteomes" id="UP000660801">
    <property type="component" value="Unassembled WGS sequence"/>
</dbReference>
<dbReference type="Pfam" id="PF09902">
    <property type="entry name" value="DUF2129"/>
    <property type="match status" value="1"/>
</dbReference>
<dbReference type="InterPro" id="IPR016979">
    <property type="entry name" value="DUF2129"/>
</dbReference>
<evidence type="ECO:0000256" key="1">
    <source>
        <dbReference type="ARBA" id="ARBA00022490"/>
    </source>
</evidence>
<dbReference type="NCBIfam" id="NF002631">
    <property type="entry name" value="PRK02302.1"/>
    <property type="match status" value="1"/>
</dbReference>
<keyword evidence="1" id="KW-0963">Cytoplasm</keyword>
<dbReference type="RefSeq" id="WP_068994196.1">
    <property type="nucleotide sequence ID" value="NZ_BMJN01000058.1"/>
</dbReference>
<reference evidence="2" key="1">
    <citation type="journal article" date="2014" name="Int. J. Syst. Evol. Microbiol.">
        <title>Complete genome sequence of Corynebacterium casei LMG S-19264T (=DSM 44701T), isolated from a smear-ripened cheese.</title>
        <authorList>
            <consortium name="US DOE Joint Genome Institute (JGI-PGF)"/>
            <person name="Walter F."/>
            <person name="Albersmeier A."/>
            <person name="Kalinowski J."/>
            <person name="Ruckert C."/>
        </authorList>
    </citation>
    <scope>NUCLEOTIDE SEQUENCE</scope>
    <source>
        <strain evidence="2">CGMCC 1.15533</strain>
    </source>
</reference>
<accession>A0A917AB00</accession>
<gene>
    <name evidence="2" type="ORF">GCM10011510_19350</name>
</gene>
<reference evidence="2" key="2">
    <citation type="submission" date="2020-09" db="EMBL/GenBank/DDBJ databases">
        <authorList>
            <person name="Sun Q."/>
            <person name="Zhou Y."/>
        </authorList>
    </citation>
    <scope>NUCLEOTIDE SEQUENCE</scope>
    <source>
        <strain evidence="2">CGMCC 1.15533</strain>
    </source>
</reference>
<evidence type="ECO:0000313" key="2">
    <source>
        <dbReference type="EMBL" id="GGE38116.1"/>
    </source>
</evidence>
<dbReference type="AlphaFoldDB" id="A0A917AB00"/>
<keyword evidence="3" id="KW-1185">Reference proteome</keyword>
<proteinExistence type="predicted"/>
<sequence>MEQKERTGLIAYLYYNRDAKKITQLGDVVYHSKKHRYVQFYVFEEEKETLLAQLSKEKFIKKVIPCYIEELDTNFVGNLLKDSENVIM</sequence>
<evidence type="ECO:0000313" key="3">
    <source>
        <dbReference type="Proteomes" id="UP000660801"/>
    </source>
</evidence>
<comment type="caution">
    <text evidence="2">The sequence shown here is derived from an EMBL/GenBank/DDBJ whole genome shotgun (WGS) entry which is preliminary data.</text>
</comment>
<dbReference type="EMBL" id="BMJN01000058">
    <property type="protein sequence ID" value="GGE38116.1"/>
    <property type="molecule type" value="Genomic_DNA"/>
</dbReference>
<protein>
    <submittedName>
        <fullName evidence="2">UPF0298 protein</fullName>
    </submittedName>
</protein>